<dbReference type="Pfam" id="PF23406">
    <property type="entry name" value="ZNF380_CC"/>
    <property type="match status" value="1"/>
</dbReference>
<protein>
    <recommendedName>
        <fullName evidence="7">ZNF380 coiled-coil domain-containing protein</fullName>
    </recommendedName>
</protein>
<evidence type="ECO:0000256" key="2">
    <source>
        <dbReference type="ARBA" id="ARBA00022473"/>
    </source>
</evidence>
<evidence type="ECO:0000256" key="5">
    <source>
        <dbReference type="ARBA" id="ARBA00022833"/>
    </source>
</evidence>
<evidence type="ECO:0000313" key="8">
    <source>
        <dbReference type="EMBL" id="PNF38960.1"/>
    </source>
</evidence>
<dbReference type="GO" id="GO:0033314">
    <property type="term" value="P:mitotic DNA replication checkpoint signaling"/>
    <property type="evidence" value="ECO:0007669"/>
    <property type="project" value="TreeGrafter"/>
</dbReference>
<dbReference type="PANTHER" id="PTHR13278">
    <property type="entry name" value="ZINC FINGER PROTEIN 830"/>
    <property type="match status" value="1"/>
</dbReference>
<dbReference type="PANTHER" id="PTHR13278:SF0">
    <property type="entry name" value="ZINC FINGER PROTEIN 830"/>
    <property type="match status" value="1"/>
</dbReference>
<dbReference type="GO" id="GO:0033260">
    <property type="term" value="P:nuclear DNA replication"/>
    <property type="evidence" value="ECO:0007669"/>
    <property type="project" value="TreeGrafter"/>
</dbReference>
<proteinExistence type="predicted"/>
<accession>A0A2J7RDQ3</accession>
<sequence length="119" mass="13894">MTSDKEQGDTELIFARNMEYKDPIEEEWEIFQKEMKEQSTVSAQSIAKDHEEATAERHIDEIDEEMQNWSRVLDLENEIKAVKAAKRRSNAGDDDLEVSSADEAEFDEYLDWRAKKSYG</sequence>
<dbReference type="InterPro" id="IPR059039">
    <property type="entry name" value="ZNF380_CC"/>
</dbReference>
<gene>
    <name evidence="8" type="ORF">B7P43_G06602</name>
</gene>
<comment type="subcellular location">
    <subcellularLocation>
        <location evidence="1">Nucleus speckle</location>
    </subcellularLocation>
</comment>
<keyword evidence="5" id="KW-0862">Zinc</keyword>
<evidence type="ECO:0000256" key="3">
    <source>
        <dbReference type="ARBA" id="ARBA00022723"/>
    </source>
</evidence>
<dbReference type="OrthoDB" id="77607at2759"/>
<dbReference type="GO" id="GO:0003676">
    <property type="term" value="F:nucleic acid binding"/>
    <property type="evidence" value="ECO:0007669"/>
    <property type="project" value="InterPro"/>
</dbReference>
<dbReference type="EMBL" id="NEVH01005285">
    <property type="protein sequence ID" value="PNF38960.1"/>
    <property type="molecule type" value="Genomic_DNA"/>
</dbReference>
<evidence type="ECO:0000256" key="1">
    <source>
        <dbReference type="ARBA" id="ARBA00004324"/>
    </source>
</evidence>
<dbReference type="AlphaFoldDB" id="A0A2J7RDQ3"/>
<dbReference type="Proteomes" id="UP000235965">
    <property type="component" value="Unassembled WGS sequence"/>
</dbReference>
<keyword evidence="9" id="KW-1185">Reference proteome</keyword>
<dbReference type="GO" id="GO:0044773">
    <property type="term" value="P:mitotic DNA damage checkpoint signaling"/>
    <property type="evidence" value="ECO:0007669"/>
    <property type="project" value="TreeGrafter"/>
</dbReference>
<organism evidence="8 9">
    <name type="scientific">Cryptotermes secundus</name>
    <dbReference type="NCBI Taxonomy" id="105785"/>
    <lineage>
        <taxon>Eukaryota</taxon>
        <taxon>Metazoa</taxon>
        <taxon>Ecdysozoa</taxon>
        <taxon>Arthropoda</taxon>
        <taxon>Hexapoda</taxon>
        <taxon>Insecta</taxon>
        <taxon>Pterygota</taxon>
        <taxon>Neoptera</taxon>
        <taxon>Polyneoptera</taxon>
        <taxon>Dictyoptera</taxon>
        <taxon>Blattodea</taxon>
        <taxon>Blattoidea</taxon>
        <taxon>Termitoidae</taxon>
        <taxon>Kalotermitidae</taxon>
        <taxon>Cryptotermitinae</taxon>
        <taxon>Cryptotermes</taxon>
    </lineage>
</organism>
<comment type="caution">
    <text evidence="8">The sequence shown here is derived from an EMBL/GenBank/DDBJ whole genome shotgun (WGS) entry which is preliminary data.</text>
</comment>
<reference evidence="8 9" key="1">
    <citation type="submission" date="2017-12" db="EMBL/GenBank/DDBJ databases">
        <title>Hemimetabolous genomes reveal molecular basis of termite eusociality.</title>
        <authorList>
            <person name="Harrison M.C."/>
            <person name="Jongepier E."/>
            <person name="Robertson H.M."/>
            <person name="Arning N."/>
            <person name="Bitard-Feildel T."/>
            <person name="Chao H."/>
            <person name="Childers C.P."/>
            <person name="Dinh H."/>
            <person name="Doddapaneni H."/>
            <person name="Dugan S."/>
            <person name="Gowin J."/>
            <person name="Greiner C."/>
            <person name="Han Y."/>
            <person name="Hu H."/>
            <person name="Hughes D.S.T."/>
            <person name="Huylmans A.-K."/>
            <person name="Kemena C."/>
            <person name="Kremer L.P.M."/>
            <person name="Lee S.L."/>
            <person name="Lopez-Ezquerra A."/>
            <person name="Mallet L."/>
            <person name="Monroy-Kuhn J.M."/>
            <person name="Moser A."/>
            <person name="Murali S.C."/>
            <person name="Muzny D.M."/>
            <person name="Otani S."/>
            <person name="Piulachs M.-D."/>
            <person name="Poelchau M."/>
            <person name="Qu J."/>
            <person name="Schaub F."/>
            <person name="Wada-Katsumata A."/>
            <person name="Worley K.C."/>
            <person name="Xie Q."/>
            <person name="Ylla G."/>
            <person name="Poulsen M."/>
            <person name="Gibbs R.A."/>
            <person name="Schal C."/>
            <person name="Richards S."/>
            <person name="Belles X."/>
            <person name="Korb J."/>
            <person name="Bornberg-Bauer E."/>
        </authorList>
    </citation>
    <scope>NUCLEOTIDE SEQUENCE [LARGE SCALE GENOMIC DNA]</scope>
    <source>
        <tissue evidence="8">Whole body</tissue>
    </source>
</reference>
<evidence type="ECO:0000313" key="9">
    <source>
        <dbReference type="Proteomes" id="UP000235965"/>
    </source>
</evidence>
<evidence type="ECO:0000256" key="4">
    <source>
        <dbReference type="ARBA" id="ARBA00022771"/>
    </source>
</evidence>
<keyword evidence="6" id="KW-0539">Nucleus</keyword>
<dbReference type="GO" id="GO:0008270">
    <property type="term" value="F:zinc ion binding"/>
    <property type="evidence" value="ECO:0007669"/>
    <property type="project" value="UniProtKB-KW"/>
</dbReference>
<dbReference type="InterPro" id="IPR040050">
    <property type="entry name" value="ZNF830-like"/>
</dbReference>
<feature type="domain" description="ZNF380 coiled-coil" evidence="7">
    <location>
        <begin position="15"/>
        <end position="78"/>
    </location>
</feature>
<name>A0A2J7RDQ3_9NEOP</name>
<evidence type="ECO:0000256" key="6">
    <source>
        <dbReference type="ARBA" id="ARBA00023242"/>
    </source>
</evidence>
<keyword evidence="3" id="KW-0479">Metal-binding</keyword>
<keyword evidence="4" id="KW-0863">Zinc-finger</keyword>
<keyword evidence="2" id="KW-0217">Developmental protein</keyword>
<dbReference type="GO" id="GO:0005681">
    <property type="term" value="C:spliceosomal complex"/>
    <property type="evidence" value="ECO:0007669"/>
    <property type="project" value="InterPro"/>
</dbReference>
<evidence type="ECO:0000259" key="7">
    <source>
        <dbReference type="Pfam" id="PF23406"/>
    </source>
</evidence>